<sequence>MQDDLPYCETGFFSELVLDYLEKNEKLADFYSKFPTIENFKPQIEAKKAHFSVHQRKELQAYFKQQYKLVEPHPKSLEQINKLVEPNSFTVTTGHQLNLFTGPLYFIYKIISAINLCQSLKQAYPEHNFVPIYWMATEDHDFDEISFFHHQGEKNIWKQDEDGAVGRIKTASLHQLVDDFCEELGESKAALKLKEVLIKAYKYHTTLAEATFYLVHQLFADEGLLIIDADHVKLKQQAIPIFEADLIKHKAFNHVTATSQQLYSKGYKLQVNPREINLFYLKDDLRERIIRDEDKFLVVDTSISFSEEELKAELHKHPERFSPNVILRPLFQELILPNLCYIGGGGELAYWFQLKSFFEASAVDFPILLLRNSALLYTNKQHKKIKKLNLTLADLFLDAASFESKITHQISKVKIDFSKQQLFLEKQFEDLYLLAEQTDASFIGAVAAQEQKQKNGLAHLEKRLLKAQKRKHKDYLKRANQLRLELFPGDLLQERHDNFIHYYIESQGELIQLLKSQFKPLQLKFNLVQYA</sequence>
<evidence type="ECO:0000313" key="6">
    <source>
        <dbReference type="Proteomes" id="UP000643701"/>
    </source>
</evidence>
<evidence type="ECO:0000256" key="1">
    <source>
        <dbReference type="ARBA" id="ARBA00022598"/>
    </source>
</evidence>
<dbReference type="HAMAP" id="MF_01867">
    <property type="entry name" value="BshC"/>
    <property type="match status" value="1"/>
</dbReference>
<dbReference type="EMBL" id="JAANAS010000002">
    <property type="protein sequence ID" value="NGZ88880.1"/>
    <property type="molecule type" value="Genomic_DNA"/>
</dbReference>
<dbReference type="PIRSF" id="PIRSF012535">
    <property type="entry name" value="UCP012535"/>
    <property type="match status" value="1"/>
</dbReference>
<feature type="domain" description="Bacillithiol biosynthesis BshC C-terminal coiled-coil" evidence="4">
    <location>
        <begin position="374"/>
        <end position="529"/>
    </location>
</feature>
<feature type="domain" description="Bacillithiol biosynthesis BshC N-terminal Rossmann-like" evidence="3">
    <location>
        <begin position="8"/>
        <end position="372"/>
    </location>
</feature>
<comment type="similarity">
    <text evidence="2">Belongs to the BshC family.</text>
</comment>
<dbReference type="EC" id="6.-.-.-" evidence="2"/>
<dbReference type="Pfam" id="PF24850">
    <property type="entry name" value="CC_BshC"/>
    <property type="match status" value="1"/>
</dbReference>
<dbReference type="Proteomes" id="UP000643701">
    <property type="component" value="Unassembled WGS sequence"/>
</dbReference>
<keyword evidence="1 2" id="KW-0436">Ligase</keyword>
<keyword evidence="6" id="KW-1185">Reference proteome</keyword>
<dbReference type="NCBIfam" id="TIGR03998">
    <property type="entry name" value="thiol_BshC"/>
    <property type="match status" value="1"/>
</dbReference>
<dbReference type="RefSeq" id="WP_166399151.1">
    <property type="nucleotide sequence ID" value="NZ_JAANAS010000002.1"/>
</dbReference>
<protein>
    <recommendedName>
        <fullName evidence="2">Putative cysteine ligase BshC</fullName>
        <ecNumber evidence="2">6.-.-.-</ecNumber>
    </recommendedName>
</protein>
<evidence type="ECO:0000256" key="2">
    <source>
        <dbReference type="HAMAP-Rule" id="MF_01867"/>
    </source>
</evidence>
<dbReference type="InterPro" id="IPR011199">
    <property type="entry name" value="Bacillithiol_biosynth_BshC"/>
</dbReference>
<evidence type="ECO:0000259" key="3">
    <source>
        <dbReference type="Pfam" id="PF10079"/>
    </source>
</evidence>
<proteinExistence type="inferred from homology"/>
<reference evidence="5" key="1">
    <citation type="submission" date="2020-03" db="EMBL/GenBank/DDBJ databases">
        <title>Psychroflexus Maritimus sp. nov., isolate from marine sediment.</title>
        <authorList>
            <person name="Zhong Y.-L."/>
        </authorList>
    </citation>
    <scope>NUCLEOTIDE SEQUENCE</scope>
    <source>
        <strain evidence="5">C1</strain>
    </source>
</reference>
<dbReference type="GO" id="GO:0016874">
    <property type="term" value="F:ligase activity"/>
    <property type="evidence" value="ECO:0007669"/>
    <property type="project" value="UniProtKB-UniRule"/>
</dbReference>
<accession>A0A967DXN7</accession>
<evidence type="ECO:0000313" key="5">
    <source>
        <dbReference type="EMBL" id="NGZ88880.1"/>
    </source>
</evidence>
<dbReference type="InterPro" id="IPR055399">
    <property type="entry name" value="CC_BshC"/>
</dbReference>
<comment type="caution">
    <text evidence="5">The sequence shown here is derived from an EMBL/GenBank/DDBJ whole genome shotgun (WGS) entry which is preliminary data.</text>
</comment>
<dbReference type="AlphaFoldDB" id="A0A967DXN7"/>
<organism evidence="5 6">
    <name type="scientific">Psychroflexus maritimus</name>
    <dbReference type="NCBI Taxonomy" id="2714865"/>
    <lineage>
        <taxon>Bacteria</taxon>
        <taxon>Pseudomonadati</taxon>
        <taxon>Bacteroidota</taxon>
        <taxon>Flavobacteriia</taxon>
        <taxon>Flavobacteriales</taxon>
        <taxon>Flavobacteriaceae</taxon>
        <taxon>Psychroflexus</taxon>
    </lineage>
</organism>
<evidence type="ECO:0000259" key="4">
    <source>
        <dbReference type="Pfam" id="PF24850"/>
    </source>
</evidence>
<name>A0A967DXN7_9FLAO</name>
<dbReference type="Pfam" id="PF10079">
    <property type="entry name" value="Rossmann-like_BshC"/>
    <property type="match status" value="1"/>
</dbReference>
<dbReference type="InterPro" id="IPR055398">
    <property type="entry name" value="Rossmann-like_BshC"/>
</dbReference>
<gene>
    <name evidence="2 5" type="primary">bshC</name>
    <name evidence="5" type="ORF">G7034_01280</name>
</gene>